<dbReference type="AlphaFoldDB" id="A0A4C1ZVJ8"/>
<keyword evidence="3" id="KW-1185">Reference proteome</keyword>
<dbReference type="OrthoDB" id="7432106at2759"/>
<dbReference type="InterPro" id="IPR009911">
    <property type="entry name" value="Fibroin_P25"/>
</dbReference>
<accession>A0A4C1ZVJ8</accession>
<evidence type="ECO:0000313" key="3">
    <source>
        <dbReference type="Proteomes" id="UP000299102"/>
    </source>
</evidence>
<evidence type="ECO:0000313" key="2">
    <source>
        <dbReference type="EMBL" id="GBP91049.1"/>
    </source>
</evidence>
<gene>
    <name evidence="2" type="primary">P25</name>
    <name evidence="2" type="ORF">EVAR_42589_1</name>
</gene>
<organism evidence="2 3">
    <name type="scientific">Eumeta variegata</name>
    <name type="common">Bagworm moth</name>
    <name type="synonym">Eumeta japonica</name>
    <dbReference type="NCBI Taxonomy" id="151549"/>
    <lineage>
        <taxon>Eukaryota</taxon>
        <taxon>Metazoa</taxon>
        <taxon>Ecdysozoa</taxon>
        <taxon>Arthropoda</taxon>
        <taxon>Hexapoda</taxon>
        <taxon>Insecta</taxon>
        <taxon>Pterygota</taxon>
        <taxon>Neoptera</taxon>
        <taxon>Endopterygota</taxon>
        <taxon>Lepidoptera</taxon>
        <taxon>Glossata</taxon>
        <taxon>Ditrysia</taxon>
        <taxon>Tineoidea</taxon>
        <taxon>Psychidae</taxon>
        <taxon>Oiketicinae</taxon>
        <taxon>Eumeta</taxon>
    </lineage>
</organism>
<evidence type="ECO:0000256" key="1">
    <source>
        <dbReference type="SAM" id="MobiDB-lite"/>
    </source>
</evidence>
<dbReference type="GO" id="GO:0005576">
    <property type="term" value="C:extracellular region"/>
    <property type="evidence" value="ECO:0007669"/>
    <property type="project" value="InterPro"/>
</dbReference>
<reference evidence="2 3" key="1">
    <citation type="journal article" date="2019" name="Commun. Biol.">
        <title>The bagworm genome reveals a unique fibroin gene that provides high tensile strength.</title>
        <authorList>
            <person name="Kono N."/>
            <person name="Nakamura H."/>
            <person name="Ohtoshi R."/>
            <person name="Tomita M."/>
            <person name="Numata K."/>
            <person name="Arakawa K."/>
        </authorList>
    </citation>
    <scope>NUCLEOTIDE SEQUENCE [LARGE SCALE GENOMIC DNA]</scope>
</reference>
<sequence>MEGAVSSSGDTRDVVNHSSPQGGAISAKAITYNGERYGGFEAFFQGIHIPHPVLQLDLHRPEPDHKEPSQMLCVGILRQEGPVSSAGRPRDAMGLLKPSTPDVVPARRWPSPAAVVSQWTSAEDVKRKHCGRVQSLELTIFKSTPVLKEALELSVPATWTTNSAPPRSQAGVFTANVFCFHVGTARGLQVHTLPTPPGVHTKRNVMCFNFTPRGGSIVLFCRARHLHTCCDSRDTWFTLADNSRPSFDVKKDLSILTLNCYLLDFESDRILLQHYSGKEDGRYNYHIRGTYPLIRLTTYIQHADHSDLCSSFTFADVTALPFFHVDPKDKPTSKFLSTDLTYLNIYERETFFWRAPSLARKWINSMICDFGCD</sequence>
<dbReference type="Pfam" id="PF07294">
    <property type="entry name" value="Fibroin_P25"/>
    <property type="match status" value="1"/>
</dbReference>
<name>A0A4C1ZVJ8_EUMVA</name>
<comment type="caution">
    <text evidence="2">The sequence shown here is derived from an EMBL/GenBank/DDBJ whole genome shotgun (WGS) entry which is preliminary data.</text>
</comment>
<dbReference type="Proteomes" id="UP000299102">
    <property type="component" value="Unassembled WGS sequence"/>
</dbReference>
<dbReference type="EMBL" id="BGZK01002136">
    <property type="protein sequence ID" value="GBP91049.1"/>
    <property type="molecule type" value="Genomic_DNA"/>
</dbReference>
<feature type="region of interest" description="Disordered" evidence="1">
    <location>
        <begin position="1"/>
        <end position="22"/>
    </location>
</feature>
<proteinExistence type="predicted"/>
<dbReference type="GO" id="GO:0005198">
    <property type="term" value="F:structural molecule activity"/>
    <property type="evidence" value="ECO:0007669"/>
    <property type="project" value="InterPro"/>
</dbReference>
<protein>
    <submittedName>
        <fullName evidence="2">Fibrohexamerin</fullName>
    </submittedName>
</protein>